<sequence>MPDLQHVVLTRFNLPIKDFAKDRSGQTTLTEEWLEHRLRLFHDVCVPSMVAQTCRRFRWFLLIDAAGAASLRSRLEPMLGGIDAVILESPNSSAWRAGFRKAFSPMPDRLLVTRLDNDDALHPDYMRRAQEILIPYAGDRPDFLDLPLVLNFSHGMCWDGEQFRRMTFRQNAFATWLVDRSEHDPAGFAPLPFDISHVKVGERFSIIDLRQEEPMWVQFIHDRNVSNKAWGQPIDALPVSSERAFGYLRVTPP</sequence>
<reference evidence="1" key="1">
    <citation type="journal article" date="2014" name="Int. J. Syst. Evol. Microbiol.">
        <title>Complete genome sequence of Corynebacterium casei LMG S-19264T (=DSM 44701T), isolated from a smear-ripened cheese.</title>
        <authorList>
            <consortium name="US DOE Joint Genome Institute (JGI-PGF)"/>
            <person name="Walter F."/>
            <person name="Albersmeier A."/>
            <person name="Kalinowski J."/>
            <person name="Ruckert C."/>
        </authorList>
    </citation>
    <scope>NUCLEOTIDE SEQUENCE</scope>
    <source>
        <strain evidence="1">CGMCC 1.3617</strain>
    </source>
</reference>
<dbReference type="EMBL" id="BMKW01000003">
    <property type="protein sequence ID" value="GGJ09851.1"/>
    <property type="molecule type" value="Genomic_DNA"/>
</dbReference>
<dbReference type="Proteomes" id="UP000661507">
    <property type="component" value="Unassembled WGS sequence"/>
</dbReference>
<organism evidence="1 2">
    <name type="scientific">Neoroseomonas lacus</name>
    <dbReference type="NCBI Taxonomy" id="287609"/>
    <lineage>
        <taxon>Bacteria</taxon>
        <taxon>Pseudomonadati</taxon>
        <taxon>Pseudomonadota</taxon>
        <taxon>Alphaproteobacteria</taxon>
        <taxon>Acetobacterales</taxon>
        <taxon>Acetobacteraceae</taxon>
        <taxon>Neoroseomonas</taxon>
    </lineage>
</organism>
<gene>
    <name evidence="1" type="ORF">GCM10011320_16080</name>
</gene>
<dbReference type="Pfam" id="PF11316">
    <property type="entry name" value="Rhamno_transf"/>
    <property type="match status" value="1"/>
</dbReference>
<dbReference type="RefSeq" id="WP_188966506.1">
    <property type="nucleotide sequence ID" value="NZ_BMKW01000003.1"/>
</dbReference>
<keyword evidence="2" id="KW-1185">Reference proteome</keyword>
<name>A0A917NLU3_9PROT</name>
<comment type="caution">
    <text evidence="1">The sequence shown here is derived from an EMBL/GenBank/DDBJ whole genome shotgun (WGS) entry which is preliminary data.</text>
</comment>
<evidence type="ECO:0000313" key="2">
    <source>
        <dbReference type="Proteomes" id="UP000661507"/>
    </source>
</evidence>
<reference evidence="1" key="2">
    <citation type="submission" date="2020-09" db="EMBL/GenBank/DDBJ databases">
        <authorList>
            <person name="Sun Q."/>
            <person name="Zhou Y."/>
        </authorList>
    </citation>
    <scope>NUCLEOTIDE SEQUENCE</scope>
    <source>
        <strain evidence="1">CGMCC 1.3617</strain>
    </source>
</reference>
<proteinExistence type="predicted"/>
<accession>A0A917NLU3</accession>
<evidence type="ECO:0000313" key="1">
    <source>
        <dbReference type="EMBL" id="GGJ09851.1"/>
    </source>
</evidence>
<dbReference type="AlphaFoldDB" id="A0A917NLU3"/>
<protein>
    <submittedName>
        <fullName evidence="1">Uncharacterized protein</fullName>
    </submittedName>
</protein>
<dbReference type="InterPro" id="IPR021466">
    <property type="entry name" value="Put_rhamnosyl_transferase"/>
</dbReference>